<protein>
    <submittedName>
        <fullName evidence="1">Uncharacterized protein</fullName>
    </submittedName>
</protein>
<name>A0ABU1J8L8_9MICC</name>
<dbReference type="RefSeq" id="WP_309796630.1">
    <property type="nucleotide sequence ID" value="NZ_BAAAHY010000006.1"/>
</dbReference>
<proteinExistence type="predicted"/>
<gene>
    <name evidence="1" type="ORF">JOE69_001013</name>
</gene>
<accession>A0ABU1J8L8</accession>
<comment type="caution">
    <text evidence="1">The sequence shown here is derived from an EMBL/GenBank/DDBJ whole genome shotgun (WGS) entry which is preliminary data.</text>
</comment>
<reference evidence="1 2" key="1">
    <citation type="submission" date="2023-07" db="EMBL/GenBank/DDBJ databases">
        <title>Sequencing the genomes of 1000 actinobacteria strains.</title>
        <authorList>
            <person name="Klenk H.-P."/>
        </authorList>
    </citation>
    <scope>NUCLEOTIDE SEQUENCE [LARGE SCALE GENOMIC DNA]</scope>
    <source>
        <strain evidence="1 2">DSM 14555</strain>
    </source>
</reference>
<evidence type="ECO:0000313" key="2">
    <source>
        <dbReference type="Proteomes" id="UP001185069"/>
    </source>
</evidence>
<sequence length="62" mass="6932">MKVIAVLLVITLIIGAITAAWFLRAEIKRALKIYSPRAKEWAQTDGKVLANKAAEALKNRKR</sequence>
<dbReference type="Proteomes" id="UP001185069">
    <property type="component" value="Unassembled WGS sequence"/>
</dbReference>
<organism evidence="1 2">
    <name type="scientific">Arthrobacter russicus</name>
    <dbReference type="NCBI Taxonomy" id="172040"/>
    <lineage>
        <taxon>Bacteria</taxon>
        <taxon>Bacillati</taxon>
        <taxon>Actinomycetota</taxon>
        <taxon>Actinomycetes</taxon>
        <taxon>Micrococcales</taxon>
        <taxon>Micrococcaceae</taxon>
        <taxon>Arthrobacter</taxon>
    </lineage>
</organism>
<dbReference type="EMBL" id="JAVDQF010000001">
    <property type="protein sequence ID" value="MDR6268775.1"/>
    <property type="molecule type" value="Genomic_DNA"/>
</dbReference>
<keyword evidence="2" id="KW-1185">Reference proteome</keyword>
<evidence type="ECO:0000313" key="1">
    <source>
        <dbReference type="EMBL" id="MDR6268775.1"/>
    </source>
</evidence>